<dbReference type="Proteomes" id="UP000477911">
    <property type="component" value="Unassembled WGS sequence"/>
</dbReference>
<reference evidence="1 2" key="1">
    <citation type="submission" date="2019-12" db="EMBL/GenBank/DDBJ databases">
        <authorList>
            <person name="Li M."/>
        </authorList>
    </citation>
    <scope>NUCLEOTIDE SEQUENCE [LARGE SCALE GENOMIC DNA]</scope>
    <source>
        <strain evidence="1 2">GBMRC 2024</strain>
    </source>
</reference>
<dbReference type="Gene3D" id="1.10.10.10">
    <property type="entry name" value="Winged helix-like DNA-binding domain superfamily/Winged helix DNA-binding domain"/>
    <property type="match status" value="1"/>
</dbReference>
<organism evidence="1 2">
    <name type="scientific">Pseudooceanicola albus</name>
    <dbReference type="NCBI Taxonomy" id="2692189"/>
    <lineage>
        <taxon>Bacteria</taxon>
        <taxon>Pseudomonadati</taxon>
        <taxon>Pseudomonadota</taxon>
        <taxon>Alphaproteobacteria</taxon>
        <taxon>Rhodobacterales</taxon>
        <taxon>Paracoccaceae</taxon>
        <taxon>Pseudooceanicola</taxon>
    </lineage>
</organism>
<dbReference type="InterPro" id="IPR036390">
    <property type="entry name" value="WH_DNA-bd_sf"/>
</dbReference>
<accession>A0A6L7G447</accession>
<evidence type="ECO:0000313" key="1">
    <source>
        <dbReference type="EMBL" id="MXN18885.1"/>
    </source>
</evidence>
<dbReference type="InterPro" id="IPR036388">
    <property type="entry name" value="WH-like_DNA-bd_sf"/>
</dbReference>
<proteinExistence type="predicted"/>
<evidence type="ECO:0000313" key="2">
    <source>
        <dbReference type="Proteomes" id="UP000477911"/>
    </source>
</evidence>
<keyword evidence="2" id="KW-1185">Reference proteome</keyword>
<protein>
    <submittedName>
        <fullName evidence="1">MarR family transcriptional regulator</fullName>
    </submittedName>
</protein>
<dbReference type="SUPFAM" id="SSF46785">
    <property type="entry name" value="Winged helix' DNA-binding domain"/>
    <property type="match status" value="1"/>
</dbReference>
<dbReference type="AlphaFoldDB" id="A0A6L7G447"/>
<comment type="caution">
    <text evidence="1">The sequence shown here is derived from an EMBL/GenBank/DDBJ whole genome shotgun (WGS) entry which is preliminary data.</text>
</comment>
<sequence length="200" mass="22133">MTLKMHGPQTAAEVGRRQGITAEAARQQLLRLHEEGLLLEERRSAGRGRPAIYWHLSEKAQARFPDTHAALTVDLLRSISEVLGPAALERIIAERESATLRQYRSALADCEGTRDRLDRLAALRSAEGYMAQIEEAEDGSLRLIENHCPICAAARTCQGFCRSEKAIFQSVLGAGTLIERDEHIVNGGRRCTYVIRDLGA</sequence>
<name>A0A6L7G447_9RHOB</name>
<gene>
    <name evidence="1" type="ORF">GR170_13625</name>
</gene>
<dbReference type="EMBL" id="WUMU01000015">
    <property type="protein sequence ID" value="MXN18885.1"/>
    <property type="molecule type" value="Genomic_DNA"/>
</dbReference>